<dbReference type="Gene3D" id="3.90.950.10">
    <property type="match status" value="1"/>
</dbReference>
<evidence type="ECO:0000256" key="1">
    <source>
        <dbReference type="ARBA" id="ARBA00001947"/>
    </source>
</evidence>
<dbReference type="CDD" id="cd00515">
    <property type="entry name" value="HAM1"/>
    <property type="match status" value="1"/>
</dbReference>
<dbReference type="PANTHER" id="PTHR13932">
    <property type="entry name" value="COPROPORPHYRINIGEN III OXIDASE"/>
    <property type="match status" value="1"/>
</dbReference>
<dbReference type="InterPro" id="IPR034505">
    <property type="entry name" value="Coproporphyrinogen-III_oxidase"/>
</dbReference>
<reference evidence="11 12" key="1">
    <citation type="submission" date="2024-02" db="EMBL/GenBank/DDBJ databases">
        <authorList>
            <person name="Chen Y."/>
            <person name="Shah S."/>
            <person name="Dougan E. K."/>
            <person name="Thang M."/>
            <person name="Chan C."/>
        </authorList>
    </citation>
    <scope>NUCLEOTIDE SEQUENCE [LARGE SCALE GENOMIC DNA]</scope>
</reference>
<evidence type="ECO:0000313" key="10">
    <source>
        <dbReference type="EMBL" id="CAK9039384.1"/>
    </source>
</evidence>
<protein>
    <submittedName>
        <fullName evidence="11">DITP/XTP pyrophosphatase (Non-canonical purine NTP pyrophosphatase) (Non-standard purine NTP pyrophosphatase) (Nucleoside-triphosphate diphosphatase) (Nucleoside-triphosphate pyrophosphatase) (NTPase)</fullName>
    </submittedName>
</protein>
<evidence type="ECO:0000256" key="6">
    <source>
        <dbReference type="ARBA" id="ARBA00022842"/>
    </source>
</evidence>
<gene>
    <name evidence="10" type="ORF">SCF082_LOCUS23033</name>
    <name evidence="11" type="ORF">SCF082_LOCUS24147</name>
</gene>
<evidence type="ECO:0000256" key="2">
    <source>
        <dbReference type="ARBA" id="ARBA00022723"/>
    </source>
</evidence>
<dbReference type="InterPro" id="IPR027417">
    <property type="entry name" value="P-loop_NTPase"/>
</dbReference>
<dbReference type="PROSITE" id="PS00743">
    <property type="entry name" value="BETA_LACTAMASE_B_1"/>
    <property type="match status" value="1"/>
</dbReference>
<dbReference type="HAMAP" id="MF_01405">
    <property type="entry name" value="Non_canon_purine_NTPase"/>
    <property type="match status" value="1"/>
</dbReference>
<dbReference type="InterPro" id="IPR001279">
    <property type="entry name" value="Metallo-B-lactamas"/>
</dbReference>
<dbReference type="Pfam" id="PF01725">
    <property type="entry name" value="Ham1p_like"/>
    <property type="match status" value="1"/>
</dbReference>
<name>A0ABP0LRS0_9DINO</name>
<dbReference type="InterPro" id="IPR006638">
    <property type="entry name" value="Elp3/MiaA/NifB-like_rSAM"/>
</dbReference>
<keyword evidence="12" id="KW-1185">Reference proteome</keyword>
<evidence type="ECO:0000259" key="8">
    <source>
        <dbReference type="SMART" id="SM00729"/>
    </source>
</evidence>
<keyword evidence="2" id="KW-0479">Metal-binding</keyword>
<feature type="domain" description="Elp3/MiaA/NifB-like radical SAM core" evidence="8">
    <location>
        <begin position="529"/>
        <end position="749"/>
    </location>
</feature>
<comment type="similarity">
    <text evidence="7">Belongs to the HAM1 NTPase family.</text>
</comment>
<dbReference type="SUPFAM" id="SSF102114">
    <property type="entry name" value="Radical SAM enzymes"/>
    <property type="match status" value="1"/>
</dbReference>
<accession>A0ABP0LRS0</accession>
<dbReference type="InterPro" id="IPR001018">
    <property type="entry name" value="Beta-lactamase_class-B_CS"/>
</dbReference>
<dbReference type="EMBL" id="CAXAMM010017779">
    <property type="protein sequence ID" value="CAK9041896.1"/>
    <property type="molecule type" value="Genomic_DNA"/>
</dbReference>
<dbReference type="Pfam" id="PF00753">
    <property type="entry name" value="Lactamase_B"/>
    <property type="match status" value="1"/>
</dbReference>
<dbReference type="SMART" id="SM00849">
    <property type="entry name" value="Lactamase_B"/>
    <property type="match status" value="1"/>
</dbReference>
<evidence type="ECO:0000256" key="7">
    <source>
        <dbReference type="RuleBase" id="RU003781"/>
    </source>
</evidence>
<dbReference type="Gene3D" id="3.40.50.300">
    <property type="entry name" value="P-loop containing nucleotide triphosphate hydrolases"/>
    <property type="match status" value="1"/>
</dbReference>
<dbReference type="Proteomes" id="UP001642464">
    <property type="component" value="Unassembled WGS sequence"/>
</dbReference>
<comment type="caution">
    <text evidence="11">The sequence shown here is derived from an EMBL/GenBank/DDBJ whole genome shotgun (WGS) entry which is preliminary data.</text>
</comment>
<dbReference type="InterPro" id="IPR020922">
    <property type="entry name" value="dITP/XTP_pyrophosphatase"/>
</dbReference>
<evidence type="ECO:0000256" key="4">
    <source>
        <dbReference type="ARBA" id="ARBA00022801"/>
    </source>
</evidence>
<keyword evidence="4 7" id="KW-0378">Hydrolase</keyword>
<organism evidence="11 12">
    <name type="scientific">Durusdinium trenchii</name>
    <dbReference type="NCBI Taxonomy" id="1381693"/>
    <lineage>
        <taxon>Eukaryota</taxon>
        <taxon>Sar</taxon>
        <taxon>Alveolata</taxon>
        <taxon>Dinophyceae</taxon>
        <taxon>Suessiales</taxon>
        <taxon>Symbiodiniaceae</taxon>
        <taxon>Durusdinium</taxon>
    </lineage>
</organism>
<dbReference type="InterPro" id="IPR036866">
    <property type="entry name" value="RibonucZ/Hydroxyglut_hydro"/>
</dbReference>
<evidence type="ECO:0000256" key="3">
    <source>
        <dbReference type="ARBA" id="ARBA00022741"/>
    </source>
</evidence>
<proteinExistence type="inferred from homology"/>
<dbReference type="InterPro" id="IPR029001">
    <property type="entry name" value="ITPase-like_fam"/>
</dbReference>
<dbReference type="NCBIfam" id="TIGR00042">
    <property type="entry name" value="RdgB/HAM1 family non-canonical purine NTP pyrophosphatase"/>
    <property type="match status" value="1"/>
</dbReference>
<feature type="domain" description="Metallo-beta-lactamase" evidence="9">
    <location>
        <begin position="169"/>
        <end position="349"/>
    </location>
</feature>
<keyword evidence="5" id="KW-0862">Zinc</keyword>
<evidence type="ECO:0000313" key="12">
    <source>
        <dbReference type="Proteomes" id="UP001642464"/>
    </source>
</evidence>
<sequence length="905" mass="98729">MTPFEIDAVSAKKIGLEDPEETGSTFAENAAIKAHAAARGASLPALSDDSGLAVTALSGAPGIYSARWGGEQRDFAYAMKKVQSALAESGTEDFSARFICALCLAWPDGHQEIFEGEVCGRVVFPPRGAYGFGYDPIFIADGYDITFGEMDPEEKHSISHRADAFRKLMKACMVVNTGANLLLVDSAWNDEATREILRLIREETGKTPDAAIVTHAHDDKMGGMTALHEAGVQSFAFALTNEDAPDRNLVRAMNDFPQSMSGEVHAFTVDERQAHKTGLFWLHPGAGHTRDNIVVYYEPAKILFGGCLIRPGGSGSLGNTADGDVANWANAVRKVATEFPEAEIVIPTHGPKGRTLPGALAPALRSALLRLNRGEAAKAGFERAMRALAGFVKAFKVKYDDVEVSIDIEGEKGLADSGDLDADLGDLFLAIGEAAAERKTAFVLFIDELQYVPEEQLASFIAALHRVSQHQQPVTMVAAGLPQLLGQMGQAKSYAERLFEFIEITQLDEAAARMALINPAQEEGARYEKTAIDEIIRQTQCYPYFLQEWGKHSWDAAEKSPITDEDVEQATIAALAEMDASFFRVRFDRLAPSEKRYLRAMAELGPGAHRSGDIADILKKKVSAVAPTRSNLIQKGMIYSLSHGDNAFTSLRNEALSFLGRDHDAPAAISAITLAQEKFDQVTFDLIYARPDQTADAWRRELTQALAFGPTHLSLYQLTIEPGTAFDAQVRAQRWTPAGDDDCADQFTIAQELTRAAGLPAYEISNHAASGAQSQHNLLYWRYQDYIGVGPGAHGRLTRDGQRIATEMTAQPENYLAGAEIDGTGASLIEPLDDEAQLIERLTMGLRLNEGVTLYADDIFYRDEMRATKLRRAIDDGLIELHCGRLIATPAGRPVLNRVLYELLG</sequence>
<evidence type="ECO:0000313" key="11">
    <source>
        <dbReference type="EMBL" id="CAK9041896.1"/>
    </source>
</evidence>
<dbReference type="SMART" id="SM00729">
    <property type="entry name" value="Elp3"/>
    <property type="match status" value="1"/>
</dbReference>
<dbReference type="SUPFAM" id="SSF52540">
    <property type="entry name" value="P-loop containing nucleoside triphosphate hydrolases"/>
    <property type="match status" value="1"/>
</dbReference>
<dbReference type="Gene3D" id="3.60.15.10">
    <property type="entry name" value="Ribonuclease Z/Hydroxyacylglutathione hydrolase-like"/>
    <property type="match status" value="1"/>
</dbReference>
<keyword evidence="3" id="KW-0547">Nucleotide-binding</keyword>
<keyword evidence="6" id="KW-0460">Magnesium</keyword>
<evidence type="ECO:0000256" key="5">
    <source>
        <dbReference type="ARBA" id="ARBA00022833"/>
    </source>
</evidence>
<dbReference type="SUPFAM" id="SSF52972">
    <property type="entry name" value="ITPase-like"/>
    <property type="match status" value="1"/>
</dbReference>
<dbReference type="SUPFAM" id="SSF56281">
    <property type="entry name" value="Metallo-hydrolase/oxidoreductase"/>
    <property type="match status" value="1"/>
</dbReference>
<dbReference type="EMBL" id="CAXAMM010016668">
    <property type="protein sequence ID" value="CAK9039384.1"/>
    <property type="molecule type" value="Genomic_DNA"/>
</dbReference>
<dbReference type="InterPro" id="IPR058240">
    <property type="entry name" value="rSAM_sf"/>
</dbReference>
<evidence type="ECO:0000259" key="9">
    <source>
        <dbReference type="SMART" id="SM00849"/>
    </source>
</evidence>
<dbReference type="PANTHER" id="PTHR13932:SF5">
    <property type="entry name" value="RADICAL S-ADENOSYL METHIONINE DOMAIN-CONTAINING PROTEIN 1, MITOCHONDRIAL"/>
    <property type="match status" value="1"/>
</dbReference>
<dbReference type="InterPro" id="IPR002637">
    <property type="entry name" value="RdgB/HAM1"/>
</dbReference>
<comment type="cofactor">
    <cofactor evidence="1">
        <name>Zn(2+)</name>
        <dbReference type="ChEBI" id="CHEBI:29105"/>
    </cofactor>
</comment>